<accession>B9T9M9</accession>
<sequence length="114" mass="13058">MQLIPHEGERKGNRTLRRGVGWYEMCQQSGAKRYFKTPSPESGKAMKPFLQLVLACPGWSYEAYLIIMKRRKGFFSLLLAFSLPRGEGSLTYGFQAWRKAKGLDFTYDQISGQP</sequence>
<dbReference type="InParanoid" id="B9T9M9"/>
<dbReference type="Proteomes" id="UP000008311">
    <property type="component" value="Unassembled WGS sequence"/>
</dbReference>
<dbReference type="AlphaFoldDB" id="B9T9M9"/>
<reference evidence="2" key="1">
    <citation type="journal article" date="2010" name="Nat. Biotechnol.">
        <title>Draft genome sequence of the oilseed species Ricinus communis.</title>
        <authorList>
            <person name="Chan A.P."/>
            <person name="Crabtree J."/>
            <person name="Zhao Q."/>
            <person name="Lorenzi H."/>
            <person name="Orvis J."/>
            <person name="Puiu D."/>
            <person name="Melake-Berhan A."/>
            <person name="Jones K.M."/>
            <person name="Redman J."/>
            <person name="Chen G."/>
            <person name="Cahoon E.B."/>
            <person name="Gedil M."/>
            <person name="Stanke M."/>
            <person name="Haas B.J."/>
            <person name="Wortman J.R."/>
            <person name="Fraser-Liggett C.M."/>
            <person name="Ravel J."/>
            <person name="Rabinowicz P.D."/>
        </authorList>
    </citation>
    <scope>NUCLEOTIDE SEQUENCE [LARGE SCALE GENOMIC DNA]</scope>
    <source>
        <strain evidence="2">cv. Hale</strain>
    </source>
</reference>
<organism evidence="1 2">
    <name type="scientific">Ricinus communis</name>
    <name type="common">Castor bean</name>
    <dbReference type="NCBI Taxonomy" id="3988"/>
    <lineage>
        <taxon>Eukaryota</taxon>
        <taxon>Viridiplantae</taxon>
        <taxon>Streptophyta</taxon>
        <taxon>Embryophyta</taxon>
        <taxon>Tracheophyta</taxon>
        <taxon>Spermatophyta</taxon>
        <taxon>Magnoliopsida</taxon>
        <taxon>eudicotyledons</taxon>
        <taxon>Gunneridae</taxon>
        <taxon>Pentapetalae</taxon>
        <taxon>rosids</taxon>
        <taxon>fabids</taxon>
        <taxon>Malpighiales</taxon>
        <taxon>Euphorbiaceae</taxon>
        <taxon>Acalyphoideae</taxon>
        <taxon>Acalypheae</taxon>
        <taxon>Ricinus</taxon>
    </lineage>
</organism>
<keyword evidence="2" id="KW-1185">Reference proteome</keyword>
<dbReference type="EMBL" id="EQ975405">
    <property type="protein sequence ID" value="EEF27433.1"/>
    <property type="molecule type" value="Genomic_DNA"/>
</dbReference>
<proteinExistence type="predicted"/>
<protein>
    <submittedName>
        <fullName evidence="1">Uncharacterized protein</fullName>
    </submittedName>
</protein>
<evidence type="ECO:0000313" key="1">
    <source>
        <dbReference type="EMBL" id="EEF27433.1"/>
    </source>
</evidence>
<evidence type="ECO:0000313" key="2">
    <source>
        <dbReference type="Proteomes" id="UP000008311"/>
    </source>
</evidence>
<gene>
    <name evidence="1" type="ORF">RCOM_2040550</name>
</gene>
<name>B9T9M9_RICCO</name>